<protein>
    <recommendedName>
        <fullName evidence="3">RNase H type-1 domain-containing protein</fullName>
    </recommendedName>
</protein>
<dbReference type="EMBL" id="JBFXLU010000045">
    <property type="protein sequence ID" value="KAL2849173.1"/>
    <property type="molecule type" value="Genomic_DNA"/>
</dbReference>
<reference evidence="1 2" key="1">
    <citation type="submission" date="2024-07" db="EMBL/GenBank/DDBJ databases">
        <title>Section-level genome sequencing and comparative genomics of Aspergillus sections Usti and Cavernicolus.</title>
        <authorList>
            <consortium name="Lawrence Berkeley National Laboratory"/>
            <person name="Nybo J.L."/>
            <person name="Vesth T.C."/>
            <person name="Theobald S."/>
            <person name="Frisvad J.C."/>
            <person name="Larsen T.O."/>
            <person name="Kjaerboelling I."/>
            <person name="Rothschild-Mancinelli K."/>
            <person name="Lyhne E.K."/>
            <person name="Kogle M.E."/>
            <person name="Barry K."/>
            <person name="Clum A."/>
            <person name="Na H."/>
            <person name="Ledsgaard L."/>
            <person name="Lin J."/>
            <person name="Lipzen A."/>
            <person name="Kuo A."/>
            <person name="Riley R."/>
            <person name="Mondo S."/>
            <person name="Labutti K."/>
            <person name="Haridas S."/>
            <person name="Pangalinan J."/>
            <person name="Salamov A.A."/>
            <person name="Simmons B.A."/>
            <person name="Magnuson J.K."/>
            <person name="Chen J."/>
            <person name="Drula E."/>
            <person name="Henrissat B."/>
            <person name="Wiebenga A."/>
            <person name="Lubbers R.J."/>
            <person name="Gomes A.C."/>
            <person name="Makela M.R."/>
            <person name="Stajich J."/>
            <person name="Grigoriev I.V."/>
            <person name="Mortensen U.H."/>
            <person name="De Vries R.P."/>
            <person name="Baker S.E."/>
            <person name="Andersen M.R."/>
        </authorList>
    </citation>
    <scope>NUCLEOTIDE SEQUENCE [LARGE SCALE GENOMIC DNA]</scope>
    <source>
        <strain evidence="1 2">CBS 123904</strain>
    </source>
</reference>
<organism evidence="1 2">
    <name type="scientific">Aspergillus pseudoustus</name>
    <dbReference type="NCBI Taxonomy" id="1810923"/>
    <lineage>
        <taxon>Eukaryota</taxon>
        <taxon>Fungi</taxon>
        <taxon>Dikarya</taxon>
        <taxon>Ascomycota</taxon>
        <taxon>Pezizomycotina</taxon>
        <taxon>Eurotiomycetes</taxon>
        <taxon>Eurotiomycetidae</taxon>
        <taxon>Eurotiales</taxon>
        <taxon>Aspergillaceae</taxon>
        <taxon>Aspergillus</taxon>
        <taxon>Aspergillus subgen. Nidulantes</taxon>
    </lineage>
</organism>
<evidence type="ECO:0000313" key="2">
    <source>
        <dbReference type="Proteomes" id="UP001610446"/>
    </source>
</evidence>
<accession>A0ABR4KA56</accession>
<dbReference type="Proteomes" id="UP001610446">
    <property type="component" value="Unassembled WGS sequence"/>
</dbReference>
<name>A0ABR4KA56_9EURO</name>
<proteinExistence type="predicted"/>
<evidence type="ECO:0008006" key="3">
    <source>
        <dbReference type="Google" id="ProtNLM"/>
    </source>
</evidence>
<comment type="caution">
    <text evidence="1">The sequence shown here is derived from an EMBL/GenBank/DDBJ whole genome shotgun (WGS) entry which is preliminary data.</text>
</comment>
<gene>
    <name evidence="1" type="ORF">BJY01DRAFT_211170</name>
</gene>
<keyword evidence="2" id="KW-1185">Reference proteome</keyword>
<evidence type="ECO:0000313" key="1">
    <source>
        <dbReference type="EMBL" id="KAL2849173.1"/>
    </source>
</evidence>
<sequence length="98" mass="11212">MGRACGLENRWWTAEAQMMIDGGSGTSQADYVLAAKDVITEASITLDWSHEKILVRWDNNADWNIVRQLVHKAWISKEFGFQIIDVFKVEVLLHLHGE</sequence>